<organism evidence="1 2">
    <name type="scientific">Paramecium sonneborni</name>
    <dbReference type="NCBI Taxonomy" id="65129"/>
    <lineage>
        <taxon>Eukaryota</taxon>
        <taxon>Sar</taxon>
        <taxon>Alveolata</taxon>
        <taxon>Ciliophora</taxon>
        <taxon>Intramacronucleata</taxon>
        <taxon>Oligohymenophorea</taxon>
        <taxon>Peniculida</taxon>
        <taxon>Parameciidae</taxon>
        <taxon>Paramecium</taxon>
    </lineage>
</organism>
<proteinExistence type="predicted"/>
<dbReference type="AlphaFoldDB" id="A0A8S1PTB1"/>
<dbReference type="EMBL" id="CAJJDN010000085">
    <property type="protein sequence ID" value="CAD8105883.1"/>
    <property type="molecule type" value="Genomic_DNA"/>
</dbReference>
<name>A0A8S1PTB1_9CILI</name>
<evidence type="ECO:0000313" key="1">
    <source>
        <dbReference type="EMBL" id="CAD8105883.1"/>
    </source>
</evidence>
<evidence type="ECO:0000313" key="2">
    <source>
        <dbReference type="Proteomes" id="UP000692954"/>
    </source>
</evidence>
<keyword evidence="2" id="KW-1185">Reference proteome</keyword>
<sequence length="79" mass="9497">MDSDLNLFYSELCFEFQRRIGNIVQFQNSNIQLITLIKSFIKLRKQIELVYTNRRPKFQQNQMREGIKGRINQKSRASN</sequence>
<dbReference type="Proteomes" id="UP000692954">
    <property type="component" value="Unassembled WGS sequence"/>
</dbReference>
<reference evidence="1" key="1">
    <citation type="submission" date="2021-01" db="EMBL/GenBank/DDBJ databases">
        <authorList>
            <consortium name="Genoscope - CEA"/>
            <person name="William W."/>
        </authorList>
    </citation>
    <scope>NUCLEOTIDE SEQUENCE</scope>
</reference>
<accession>A0A8S1PTB1</accession>
<protein>
    <submittedName>
        <fullName evidence="1">Uncharacterized protein</fullName>
    </submittedName>
</protein>
<gene>
    <name evidence="1" type="ORF">PSON_ATCC_30995.1.T0850149</name>
</gene>
<comment type="caution">
    <text evidence="1">The sequence shown here is derived from an EMBL/GenBank/DDBJ whole genome shotgun (WGS) entry which is preliminary data.</text>
</comment>